<dbReference type="InterPro" id="IPR036005">
    <property type="entry name" value="Creatinase/aminopeptidase-like"/>
</dbReference>
<dbReference type="SUPFAM" id="SSF55920">
    <property type="entry name" value="Creatinase/aminopeptidase"/>
    <property type="match status" value="1"/>
</dbReference>
<dbReference type="Pfam" id="PF01321">
    <property type="entry name" value="Creatinase_N"/>
    <property type="match status" value="1"/>
</dbReference>
<feature type="domain" description="Creatinase N-terminal" evidence="1">
    <location>
        <begin position="14"/>
        <end position="154"/>
    </location>
</feature>
<accession>A0A383DFH3</accession>
<dbReference type="EMBL" id="UINC01216781">
    <property type="protein sequence ID" value="SVE43060.1"/>
    <property type="molecule type" value="Genomic_DNA"/>
</dbReference>
<gene>
    <name evidence="2" type="ORF">METZ01_LOCUS495914</name>
</gene>
<evidence type="ECO:0000259" key="1">
    <source>
        <dbReference type="Pfam" id="PF01321"/>
    </source>
</evidence>
<dbReference type="PANTHER" id="PTHR46112:SF2">
    <property type="entry name" value="XAA-PRO AMINOPEPTIDASE P-RELATED"/>
    <property type="match status" value="1"/>
</dbReference>
<dbReference type="InterPro" id="IPR000587">
    <property type="entry name" value="Creatinase_N"/>
</dbReference>
<reference evidence="2" key="1">
    <citation type="submission" date="2018-05" db="EMBL/GenBank/DDBJ databases">
        <authorList>
            <person name="Lanie J.A."/>
            <person name="Ng W.-L."/>
            <person name="Kazmierczak K.M."/>
            <person name="Andrzejewski T.M."/>
            <person name="Davidsen T.M."/>
            <person name="Wayne K.J."/>
            <person name="Tettelin H."/>
            <person name="Glass J.I."/>
            <person name="Rusch D."/>
            <person name="Podicherti R."/>
            <person name="Tsui H.-C.T."/>
            <person name="Winkler M.E."/>
        </authorList>
    </citation>
    <scope>NUCLEOTIDE SEQUENCE</scope>
</reference>
<proteinExistence type="predicted"/>
<dbReference type="Gene3D" id="3.40.350.10">
    <property type="entry name" value="Creatinase/prolidase N-terminal domain"/>
    <property type="match status" value="1"/>
</dbReference>
<feature type="non-terminal residue" evidence="2">
    <location>
        <position position="212"/>
    </location>
</feature>
<dbReference type="InterPro" id="IPR029149">
    <property type="entry name" value="Creatin/AminoP/Spt16_N"/>
</dbReference>
<dbReference type="InterPro" id="IPR050659">
    <property type="entry name" value="Peptidase_M24B"/>
</dbReference>
<protein>
    <recommendedName>
        <fullName evidence="1">Creatinase N-terminal domain-containing protein</fullName>
    </recommendedName>
</protein>
<evidence type="ECO:0000313" key="2">
    <source>
        <dbReference type="EMBL" id="SVE43060.1"/>
    </source>
</evidence>
<dbReference type="PANTHER" id="PTHR46112">
    <property type="entry name" value="AMINOPEPTIDASE"/>
    <property type="match status" value="1"/>
</dbReference>
<dbReference type="SUPFAM" id="SSF53092">
    <property type="entry name" value="Creatinase/prolidase N-terminal domain"/>
    <property type="match status" value="1"/>
</dbReference>
<sequence>MLRRFALEQDVARRVTAAKALMEEKGLGAILIPARGAPGMMGMAQYFTNLNLWAGPAWVVLTADDPEPALLIWSSYGAEWNKQEATTSWVENPDPDTYGRVLEIVAGATTKLKKVGIEHIPTHWTVGDMERAKAELDGREFVDITKELDAMRSIKSHFEIEHFYDLGRMTKEAFDIFEHVARPGVRAWEAASAAEEHLRANGMIWGRSKYSM</sequence>
<dbReference type="AlphaFoldDB" id="A0A383DFH3"/>
<organism evidence="2">
    <name type="scientific">marine metagenome</name>
    <dbReference type="NCBI Taxonomy" id="408172"/>
    <lineage>
        <taxon>unclassified sequences</taxon>
        <taxon>metagenomes</taxon>
        <taxon>ecological metagenomes</taxon>
    </lineage>
</organism>
<name>A0A383DFH3_9ZZZZ</name>